<feature type="domain" description="Sialidase" evidence="1">
    <location>
        <begin position="71"/>
        <end position="242"/>
    </location>
</feature>
<dbReference type="Pfam" id="PF13088">
    <property type="entry name" value="BNR_2"/>
    <property type="match status" value="1"/>
</dbReference>
<reference evidence="2" key="1">
    <citation type="journal article" date="2020" name="mSystems">
        <title>Genome- and Community-Level Interaction Insights into Carbon Utilization and Element Cycling Functions of Hydrothermarchaeota in Hydrothermal Sediment.</title>
        <authorList>
            <person name="Zhou Z."/>
            <person name="Liu Y."/>
            <person name="Xu W."/>
            <person name="Pan J."/>
            <person name="Luo Z.H."/>
            <person name="Li M."/>
        </authorList>
    </citation>
    <scope>NUCLEOTIDE SEQUENCE [LARGE SCALE GENOMIC DNA]</scope>
    <source>
        <strain evidence="2">SpSt-906</strain>
    </source>
</reference>
<dbReference type="EMBL" id="DTMQ01000026">
    <property type="protein sequence ID" value="HGE99227.1"/>
    <property type="molecule type" value="Genomic_DNA"/>
</dbReference>
<dbReference type="CDD" id="cd15482">
    <property type="entry name" value="Sialidase_non-viral"/>
    <property type="match status" value="1"/>
</dbReference>
<dbReference type="AlphaFoldDB" id="A0A7C3UZ40"/>
<proteinExistence type="predicted"/>
<dbReference type="InterPro" id="IPR015943">
    <property type="entry name" value="WD40/YVTN_repeat-like_dom_sf"/>
</dbReference>
<organism evidence="2">
    <name type="scientific">candidate division WOR-3 bacterium</name>
    <dbReference type="NCBI Taxonomy" id="2052148"/>
    <lineage>
        <taxon>Bacteria</taxon>
        <taxon>Bacteria division WOR-3</taxon>
    </lineage>
</organism>
<name>A0A7C3UZ40_UNCW3</name>
<evidence type="ECO:0000259" key="1">
    <source>
        <dbReference type="Pfam" id="PF13088"/>
    </source>
</evidence>
<dbReference type="SUPFAM" id="SSF50939">
    <property type="entry name" value="Sialidases"/>
    <property type="match status" value="1"/>
</dbReference>
<dbReference type="InterPro" id="IPR036278">
    <property type="entry name" value="Sialidase_sf"/>
</dbReference>
<gene>
    <name evidence="2" type="ORF">ENX07_04055</name>
</gene>
<accession>A0A7C3UZ40</accession>
<dbReference type="Gene3D" id="2.120.10.10">
    <property type="match status" value="1"/>
</dbReference>
<comment type="caution">
    <text evidence="2">The sequence shown here is derived from an EMBL/GenBank/DDBJ whole genome shotgun (WGS) entry which is preliminary data.</text>
</comment>
<evidence type="ECO:0000313" key="2">
    <source>
        <dbReference type="EMBL" id="HGE99227.1"/>
    </source>
</evidence>
<dbReference type="InterPro" id="IPR011040">
    <property type="entry name" value="Sialidase"/>
</dbReference>
<dbReference type="Gene3D" id="2.130.10.10">
    <property type="entry name" value="YVTN repeat-like/Quinoprotein amine dehydrogenase"/>
    <property type="match status" value="1"/>
</dbReference>
<sequence>MSKVKVLSLFLISFLSIIYADPPFIPNIRAVNSADTINEGESCLALFGDNIYLICNVNERNRIPIIPFGKSTNQGLSWSPTFPFRDNSVGIVWHTDPVLLTDTLGYLHMFIQYSTTVIRHYLSTDGGNTWSETSEVSDRSTGGSVDKPWFVYYRGNIYGCWQEFGGSASGIRFVKSTDGGRIWIRSRADPSRTGITALSVDKSGRLYLANVSGSSLYFQKSTDGGNTWTSPRYLSDVSYSSGYGDRAPLPSIAALENGTILLIWVDSRSGNWDILAKRSTDRGENWSATFTLNDSTAGGQCKGWVTTDPYDNFHIFYYHTPSWPTSSSSRWSIRYTYSTDGGNTFAPSIRITDTTFTSPVSFLGDYHTIVADSHKIYAAWADGRDGNLNLYFSSADLSHLGISGKEVSALKMRPFPSFLRKGEIEFSPELLQGNTIEVFEVNGRMIGRIKIEGEKKIKIQTKARILFFRIGDKVFKVININ</sequence>
<protein>
    <submittedName>
        <fullName evidence="2">Exo-alpha-sialidase</fullName>
    </submittedName>
</protein>